<evidence type="ECO:0000259" key="11">
    <source>
        <dbReference type="Pfam" id="PF02767"/>
    </source>
</evidence>
<dbReference type="GO" id="GO:0005737">
    <property type="term" value="C:cytoplasm"/>
    <property type="evidence" value="ECO:0007669"/>
    <property type="project" value="UniProtKB-SubCell"/>
</dbReference>
<dbReference type="AlphaFoldDB" id="A0A2G9Z119"/>
<evidence type="ECO:0000256" key="9">
    <source>
        <dbReference type="PIRNR" id="PIRNR000804"/>
    </source>
</evidence>
<evidence type="ECO:0000256" key="5">
    <source>
        <dbReference type="ARBA" id="ARBA00022695"/>
    </source>
</evidence>
<protein>
    <recommendedName>
        <fullName evidence="9">Beta sliding clamp</fullName>
    </recommendedName>
</protein>
<evidence type="ECO:0000256" key="7">
    <source>
        <dbReference type="ARBA" id="ARBA00022932"/>
    </source>
</evidence>
<proteinExistence type="inferred from homology"/>
<organism evidence="13 14">
    <name type="scientific">Candidatus Nealsonbacteria bacterium CG23_combo_of_CG06-09_8_20_14_all_36_12</name>
    <dbReference type="NCBI Taxonomy" id="1974718"/>
    <lineage>
        <taxon>Bacteria</taxon>
        <taxon>Candidatus Nealsoniibacteriota</taxon>
    </lineage>
</organism>
<evidence type="ECO:0000313" key="14">
    <source>
        <dbReference type="Proteomes" id="UP000228681"/>
    </source>
</evidence>
<comment type="subcellular location">
    <subcellularLocation>
        <location evidence="1 9">Cytoplasm</location>
    </subcellularLocation>
</comment>
<evidence type="ECO:0000256" key="1">
    <source>
        <dbReference type="ARBA" id="ARBA00004496"/>
    </source>
</evidence>
<dbReference type="InterPro" id="IPR022634">
    <property type="entry name" value="DNA_polIII_beta_N"/>
</dbReference>
<comment type="subunit">
    <text evidence="9">Forms a ring-shaped head-to-tail homodimer around DNA.</text>
</comment>
<feature type="domain" description="DNA polymerase III beta sliding clamp central" evidence="11">
    <location>
        <begin position="131"/>
        <end position="249"/>
    </location>
</feature>
<name>A0A2G9Z119_9BACT</name>
<dbReference type="PANTHER" id="PTHR30478:SF0">
    <property type="entry name" value="BETA SLIDING CLAMP"/>
    <property type="match status" value="1"/>
</dbReference>
<keyword evidence="8" id="KW-0238">DNA-binding</keyword>
<dbReference type="InterPro" id="IPR022637">
    <property type="entry name" value="DNA_polIII_beta_cen"/>
</dbReference>
<evidence type="ECO:0000256" key="3">
    <source>
        <dbReference type="ARBA" id="ARBA00022490"/>
    </source>
</evidence>
<sequence>MRFIILHENLKEGLNNIERIIGKNLTLPILNNVLIETENSFLKLSATDLEIGITHWILTKIEEEGGIAIPAKFLTSFINSLPKEKIIFAKKDLLLDVECQNYKATIKGFSRDDFPIIPQIKEGDQVELESELFFEGLAQIASIPVLSQARPEISGIYISFTKEMIKMVATDSFRLAEKSLSVDYPLEKEYSFIIPQKTGYELLQILSDKKGKLKIYFGPDQIMFEIPMVNVQHPQTRLVSRLIEGEYPNYQEVIPQKYETQAILSKEEFLNQIRVASLFSGKINDVKIKADPKTETIEISAQNPELGENKSSISGKIKGEKQEVSFNYKFLIDGLLNLKSSEVNFELNGEDGPGVLKPVGDTSYLYVVMPIRAS</sequence>
<dbReference type="GO" id="GO:0006271">
    <property type="term" value="P:DNA strand elongation involved in DNA replication"/>
    <property type="evidence" value="ECO:0007669"/>
    <property type="project" value="TreeGrafter"/>
</dbReference>
<evidence type="ECO:0000256" key="8">
    <source>
        <dbReference type="ARBA" id="ARBA00023125"/>
    </source>
</evidence>
<dbReference type="Pfam" id="PF00712">
    <property type="entry name" value="DNA_pol3_beta"/>
    <property type="match status" value="1"/>
</dbReference>
<evidence type="ECO:0000313" key="13">
    <source>
        <dbReference type="EMBL" id="PIP25172.1"/>
    </source>
</evidence>
<dbReference type="Pfam" id="PF02767">
    <property type="entry name" value="DNA_pol3_beta_2"/>
    <property type="match status" value="1"/>
</dbReference>
<dbReference type="GO" id="GO:0008408">
    <property type="term" value="F:3'-5' exonuclease activity"/>
    <property type="evidence" value="ECO:0007669"/>
    <property type="project" value="InterPro"/>
</dbReference>
<accession>A0A2G9Z119</accession>
<keyword evidence="7 9" id="KW-0239">DNA-directed DNA polymerase</keyword>
<dbReference type="Gene3D" id="3.10.150.10">
    <property type="entry name" value="DNA Polymerase III, subunit A, domain 2"/>
    <property type="match status" value="1"/>
</dbReference>
<evidence type="ECO:0000259" key="12">
    <source>
        <dbReference type="Pfam" id="PF02768"/>
    </source>
</evidence>
<dbReference type="EMBL" id="PCRS01000002">
    <property type="protein sequence ID" value="PIP25172.1"/>
    <property type="molecule type" value="Genomic_DNA"/>
</dbReference>
<keyword evidence="4 9" id="KW-0808">Transferase</keyword>
<dbReference type="GO" id="GO:0003677">
    <property type="term" value="F:DNA binding"/>
    <property type="evidence" value="ECO:0007669"/>
    <property type="project" value="UniProtKB-UniRule"/>
</dbReference>
<dbReference type="SMART" id="SM00480">
    <property type="entry name" value="POL3Bc"/>
    <property type="match status" value="1"/>
</dbReference>
<comment type="function">
    <text evidence="9">Confers DNA tethering and processivity to DNA polymerases and other proteins. Acts as a clamp, forming a ring around DNA (a reaction catalyzed by the clamp-loading complex) which diffuses in an ATP-independent manner freely and bidirectionally along dsDNA. Initially characterized for its ability to contact the catalytic subunit of DNA polymerase III (Pol III), a complex, multichain enzyme responsible for most of the replicative synthesis in bacteria; Pol III exhibits 3'-5' exonuclease proofreading activity. The beta chain is required for initiation of replication as well as for processivity of DNA replication.</text>
</comment>
<dbReference type="GO" id="GO:0009360">
    <property type="term" value="C:DNA polymerase III complex"/>
    <property type="evidence" value="ECO:0007669"/>
    <property type="project" value="InterPro"/>
</dbReference>
<dbReference type="PIRSF" id="PIRSF000804">
    <property type="entry name" value="DNA_pol_III_b"/>
    <property type="match status" value="1"/>
</dbReference>
<dbReference type="GO" id="GO:0003887">
    <property type="term" value="F:DNA-directed DNA polymerase activity"/>
    <property type="evidence" value="ECO:0007669"/>
    <property type="project" value="UniProtKB-UniRule"/>
</dbReference>
<evidence type="ECO:0000256" key="6">
    <source>
        <dbReference type="ARBA" id="ARBA00022705"/>
    </source>
</evidence>
<dbReference type="Proteomes" id="UP000228681">
    <property type="component" value="Unassembled WGS sequence"/>
</dbReference>
<dbReference type="Pfam" id="PF02768">
    <property type="entry name" value="DNA_pol3_beta_3"/>
    <property type="match status" value="1"/>
</dbReference>
<comment type="caution">
    <text evidence="13">The sequence shown here is derived from an EMBL/GenBank/DDBJ whole genome shotgun (WGS) entry which is preliminary data.</text>
</comment>
<dbReference type="NCBIfam" id="TIGR00663">
    <property type="entry name" value="dnan"/>
    <property type="match status" value="1"/>
</dbReference>
<dbReference type="InterPro" id="IPR022635">
    <property type="entry name" value="DNA_polIII_beta_C"/>
</dbReference>
<evidence type="ECO:0000259" key="10">
    <source>
        <dbReference type="Pfam" id="PF00712"/>
    </source>
</evidence>
<feature type="domain" description="DNA polymerase III beta sliding clamp N-terminal" evidence="10">
    <location>
        <begin position="1"/>
        <end position="118"/>
    </location>
</feature>
<keyword evidence="5 9" id="KW-0548">Nucleotidyltransferase</keyword>
<evidence type="ECO:0000256" key="2">
    <source>
        <dbReference type="ARBA" id="ARBA00010752"/>
    </source>
</evidence>
<dbReference type="CDD" id="cd00140">
    <property type="entry name" value="beta_clamp"/>
    <property type="match status" value="1"/>
</dbReference>
<feature type="domain" description="DNA polymerase III beta sliding clamp C-terminal" evidence="12">
    <location>
        <begin position="252"/>
        <end position="372"/>
    </location>
</feature>
<dbReference type="PANTHER" id="PTHR30478">
    <property type="entry name" value="DNA POLYMERASE III SUBUNIT BETA"/>
    <property type="match status" value="1"/>
</dbReference>
<comment type="similarity">
    <text evidence="2 9">Belongs to the beta sliding clamp family.</text>
</comment>
<dbReference type="InterPro" id="IPR046938">
    <property type="entry name" value="DNA_clamp_sf"/>
</dbReference>
<evidence type="ECO:0000256" key="4">
    <source>
        <dbReference type="ARBA" id="ARBA00022679"/>
    </source>
</evidence>
<dbReference type="Gene3D" id="3.70.10.10">
    <property type="match status" value="1"/>
</dbReference>
<dbReference type="SUPFAM" id="SSF55979">
    <property type="entry name" value="DNA clamp"/>
    <property type="match status" value="3"/>
</dbReference>
<reference evidence="13 14" key="1">
    <citation type="submission" date="2017-09" db="EMBL/GenBank/DDBJ databases">
        <title>Depth-based differentiation of microbial function through sediment-hosted aquifers and enrichment of novel symbionts in the deep terrestrial subsurface.</title>
        <authorList>
            <person name="Probst A.J."/>
            <person name="Ladd B."/>
            <person name="Jarett J.K."/>
            <person name="Geller-Mcgrath D.E."/>
            <person name="Sieber C.M."/>
            <person name="Emerson J.B."/>
            <person name="Anantharaman K."/>
            <person name="Thomas B.C."/>
            <person name="Malmstrom R."/>
            <person name="Stieglmeier M."/>
            <person name="Klingl A."/>
            <person name="Woyke T."/>
            <person name="Ryan C.M."/>
            <person name="Banfield J.F."/>
        </authorList>
    </citation>
    <scope>NUCLEOTIDE SEQUENCE [LARGE SCALE GENOMIC DNA]</scope>
    <source>
        <strain evidence="13">CG23_combo_of_CG06-09_8_20_14_all_36_12</strain>
    </source>
</reference>
<keyword evidence="3 9" id="KW-0963">Cytoplasm</keyword>
<keyword evidence="6 9" id="KW-0235">DNA replication</keyword>
<gene>
    <name evidence="13" type="primary">dnaN</name>
    <name evidence="13" type="ORF">COX34_00210</name>
</gene>
<dbReference type="InterPro" id="IPR001001">
    <property type="entry name" value="DNA_polIII_beta"/>
</dbReference>